<dbReference type="PANTHER" id="PTHR43357:SF3">
    <property type="entry name" value="FE(3+)-TRANSPORT SYSTEM PERMEASE PROTEIN FBPB 2"/>
    <property type="match status" value="1"/>
</dbReference>
<proteinExistence type="inferred from homology"/>
<evidence type="ECO:0000313" key="11">
    <source>
        <dbReference type="Proteomes" id="UP001056500"/>
    </source>
</evidence>
<accession>A0ABY4WGG9</accession>
<keyword evidence="2 8" id="KW-0813">Transport</keyword>
<dbReference type="PANTHER" id="PTHR43357">
    <property type="entry name" value="INNER MEMBRANE ABC TRANSPORTER PERMEASE PROTEIN YDCV"/>
    <property type="match status" value="1"/>
</dbReference>
<keyword evidence="5 8" id="KW-0812">Transmembrane</keyword>
<evidence type="ECO:0000256" key="7">
    <source>
        <dbReference type="ARBA" id="ARBA00023136"/>
    </source>
</evidence>
<feature type="transmembrane region" description="Helical" evidence="8">
    <location>
        <begin position="32"/>
        <end position="51"/>
    </location>
</feature>
<feature type="transmembrane region" description="Helical" evidence="8">
    <location>
        <begin position="411"/>
        <end position="433"/>
    </location>
</feature>
<feature type="transmembrane region" description="Helical" evidence="8">
    <location>
        <begin position="207"/>
        <end position="229"/>
    </location>
</feature>
<dbReference type="Gene3D" id="1.10.3720.10">
    <property type="entry name" value="MetI-like"/>
    <property type="match status" value="2"/>
</dbReference>
<keyword evidence="7 8" id="KW-0472">Membrane</keyword>
<evidence type="ECO:0000313" key="10">
    <source>
        <dbReference type="EMBL" id="USG66222.1"/>
    </source>
</evidence>
<evidence type="ECO:0000256" key="5">
    <source>
        <dbReference type="ARBA" id="ARBA00022692"/>
    </source>
</evidence>
<feature type="domain" description="ABC transmembrane type-1" evidence="9">
    <location>
        <begin position="373"/>
        <end position="565"/>
    </location>
</feature>
<feature type="transmembrane region" description="Helical" evidence="8">
    <location>
        <begin position="551"/>
        <end position="570"/>
    </location>
</feature>
<dbReference type="SUPFAM" id="SSF161098">
    <property type="entry name" value="MetI-like"/>
    <property type="match status" value="2"/>
</dbReference>
<feature type="transmembrane region" description="Helical" evidence="8">
    <location>
        <begin position="495"/>
        <end position="516"/>
    </location>
</feature>
<gene>
    <name evidence="10" type="ORF">NDK47_02485</name>
</gene>
<reference evidence="10" key="1">
    <citation type="submission" date="2022-06" db="EMBL/GenBank/DDBJ databases">
        <title>Genome sequencing of Brevibacillus sp. BB3-R1.</title>
        <authorList>
            <person name="Heo J."/>
            <person name="Lee D."/>
            <person name="Won M."/>
            <person name="Han B.-H."/>
            <person name="Hong S.-B."/>
            <person name="Kwon S.-W."/>
        </authorList>
    </citation>
    <scope>NUCLEOTIDE SEQUENCE</scope>
    <source>
        <strain evidence="10">BB3-R1</strain>
    </source>
</reference>
<dbReference type="Proteomes" id="UP001056500">
    <property type="component" value="Chromosome"/>
</dbReference>
<evidence type="ECO:0000256" key="3">
    <source>
        <dbReference type="ARBA" id="ARBA00022475"/>
    </source>
</evidence>
<dbReference type="Pfam" id="PF00528">
    <property type="entry name" value="BPD_transp_1"/>
    <property type="match status" value="2"/>
</dbReference>
<dbReference type="InterPro" id="IPR035906">
    <property type="entry name" value="MetI-like_sf"/>
</dbReference>
<evidence type="ECO:0000256" key="2">
    <source>
        <dbReference type="ARBA" id="ARBA00022448"/>
    </source>
</evidence>
<comment type="subcellular location">
    <subcellularLocation>
        <location evidence="1">Cell inner membrane</location>
        <topology evidence="1">Multi-pass membrane protein</topology>
    </subcellularLocation>
    <subcellularLocation>
        <location evidence="8">Cell membrane</location>
        <topology evidence="8">Multi-pass membrane protein</topology>
    </subcellularLocation>
</comment>
<dbReference type="CDD" id="cd06261">
    <property type="entry name" value="TM_PBP2"/>
    <property type="match status" value="2"/>
</dbReference>
<feature type="transmembrane region" description="Helical" evidence="8">
    <location>
        <begin position="319"/>
        <end position="342"/>
    </location>
</feature>
<organism evidence="10 11">
    <name type="scientific">Brevibacillus ruminantium</name>
    <dbReference type="NCBI Taxonomy" id="2950604"/>
    <lineage>
        <taxon>Bacteria</taxon>
        <taxon>Bacillati</taxon>
        <taxon>Bacillota</taxon>
        <taxon>Bacilli</taxon>
        <taxon>Bacillales</taxon>
        <taxon>Paenibacillaceae</taxon>
        <taxon>Brevibacillus</taxon>
    </lineage>
</organism>
<evidence type="ECO:0000259" key="9">
    <source>
        <dbReference type="PROSITE" id="PS50928"/>
    </source>
</evidence>
<dbReference type="PROSITE" id="PS50928">
    <property type="entry name" value="ABC_TM1"/>
    <property type="match status" value="2"/>
</dbReference>
<feature type="domain" description="ABC transmembrane type-1" evidence="9">
    <location>
        <begin position="78"/>
        <end position="287"/>
    </location>
</feature>
<comment type="similarity">
    <text evidence="8">Belongs to the binding-protein-dependent transport system permease family.</text>
</comment>
<evidence type="ECO:0000256" key="8">
    <source>
        <dbReference type="RuleBase" id="RU363032"/>
    </source>
</evidence>
<feature type="transmembrane region" description="Helical" evidence="8">
    <location>
        <begin position="439"/>
        <end position="460"/>
    </location>
</feature>
<keyword evidence="11" id="KW-1185">Reference proteome</keyword>
<keyword evidence="3" id="KW-1003">Cell membrane</keyword>
<feature type="transmembrane region" description="Helical" evidence="8">
    <location>
        <begin position="116"/>
        <end position="136"/>
    </location>
</feature>
<evidence type="ECO:0000256" key="1">
    <source>
        <dbReference type="ARBA" id="ARBA00004429"/>
    </source>
</evidence>
<sequence length="580" mass="63373">MASEWQPLLTKPHERKGRLPVGKRAVQKLGTWFLYAVIVFLFAYPVLRLFILSVQTETGLGLDHYRELLSSERTWTTIQDTMWTVLGSTILSLLIGVALAWICAYTDIRGKGWVHLFALLPFILPSYIVTLAWTQLAGPQGYLNRWASQLLGEPTVLWNVYGLDGIIVLMGLTHYPLVYLLTLSVLYRIPKELEWAARSSGAGRLAVLSKVTLPLALPGIASGGLLAFISSLDNFGIPAFLGIPAGVSVLSTLIYEQVVGFGPSAFSTASALSVLLGLIALAGTGVQWFLLRKSRADQTYGEDKSVRYTLGRKRVAVEAGVWLFLLVTGVLPLLAMATTALLKAYGLPFALENLTWKHFSFVLLQHAATTRAIQNSLMLAGMAALICLVVGTAFAFWRIQRPTSLNKGMEGIISLPYALPGMVVALAMILTWIEPIPGWQPGIYGTVWLLLFSYVTRFLILQVRSSSASIMQVGAEVEEAARINGGKTPVRWRKILVPLYAPGMLTGVFLVFLTALTELTISSLLWSSGSETIGVVIFSFEQAGSTVQSTALSTVIVAAVLLTLGAGHLLKRYWQRRMKA</sequence>
<keyword evidence="4" id="KW-0997">Cell inner membrane</keyword>
<dbReference type="InterPro" id="IPR000515">
    <property type="entry name" value="MetI-like"/>
</dbReference>
<feature type="transmembrane region" description="Helical" evidence="8">
    <location>
        <begin position="156"/>
        <end position="186"/>
    </location>
</feature>
<feature type="transmembrane region" description="Helical" evidence="8">
    <location>
        <begin position="379"/>
        <end position="399"/>
    </location>
</feature>
<dbReference type="EMBL" id="CP098755">
    <property type="protein sequence ID" value="USG66222.1"/>
    <property type="molecule type" value="Genomic_DNA"/>
</dbReference>
<evidence type="ECO:0000256" key="4">
    <source>
        <dbReference type="ARBA" id="ARBA00022519"/>
    </source>
</evidence>
<keyword evidence="6 8" id="KW-1133">Transmembrane helix</keyword>
<evidence type="ECO:0000256" key="6">
    <source>
        <dbReference type="ARBA" id="ARBA00022989"/>
    </source>
</evidence>
<protein>
    <submittedName>
        <fullName evidence="10">Iron ABC transporter permease</fullName>
    </submittedName>
</protein>
<dbReference type="RefSeq" id="WP_251873329.1">
    <property type="nucleotide sequence ID" value="NZ_CP098755.1"/>
</dbReference>
<name>A0ABY4WGG9_9BACL</name>
<feature type="transmembrane region" description="Helical" evidence="8">
    <location>
        <begin position="82"/>
        <end position="104"/>
    </location>
</feature>
<feature type="transmembrane region" description="Helical" evidence="8">
    <location>
        <begin position="267"/>
        <end position="290"/>
    </location>
</feature>